<protein>
    <recommendedName>
        <fullName evidence="2">Putative Flp pilus-assembly TadG-like N-terminal domain-containing protein</fullName>
    </recommendedName>
</protein>
<reference evidence="3 4" key="1">
    <citation type="journal article" date="2016" name="Int. J. Syst. Evol. Microbiol.">
        <title>Ensifer glycinis sp. nov., an novel rhizobial species associated with Glycine spp.</title>
        <authorList>
            <person name="Yan H."/>
            <person name="Yan J."/>
            <person name="Sui X.H."/>
            <person name="Wang E.T."/>
            <person name="Chen W.X."/>
            <person name="Zhang X.X."/>
            <person name="Chen W.F."/>
        </authorList>
    </citation>
    <scope>NUCLEOTIDE SEQUENCE [LARGE SCALE GENOMIC DNA]</scope>
    <source>
        <strain evidence="3 4">CCBAU 23380</strain>
    </source>
</reference>
<dbReference type="OrthoDB" id="7418984at2"/>
<dbReference type="RefSeq" id="WP_064243687.1">
    <property type="nucleotide sequence ID" value="NZ_LPUX01000064.1"/>
</dbReference>
<feature type="domain" description="Putative Flp pilus-assembly TadG-like N-terminal" evidence="2">
    <location>
        <begin position="30"/>
        <end position="75"/>
    </location>
</feature>
<dbReference type="AlphaFoldDB" id="A0A178XMI8"/>
<dbReference type="Proteomes" id="UP000094025">
    <property type="component" value="Unassembled WGS sequence"/>
</dbReference>
<dbReference type="Pfam" id="PF13400">
    <property type="entry name" value="Tad"/>
    <property type="match status" value="1"/>
</dbReference>
<dbReference type="STRING" id="1472378.AU381_18300"/>
<dbReference type="InterPro" id="IPR028087">
    <property type="entry name" value="Tad_N"/>
</dbReference>
<keyword evidence="1" id="KW-0812">Transmembrane</keyword>
<name>A0A178XMI8_9HYPH</name>
<dbReference type="EMBL" id="LPUX01000064">
    <property type="protein sequence ID" value="OAP36461.1"/>
    <property type="molecule type" value="Genomic_DNA"/>
</dbReference>
<keyword evidence="4" id="KW-1185">Reference proteome</keyword>
<feature type="transmembrane region" description="Helical" evidence="1">
    <location>
        <begin position="30"/>
        <end position="51"/>
    </location>
</feature>
<accession>A0A178XMI8</accession>
<evidence type="ECO:0000259" key="2">
    <source>
        <dbReference type="Pfam" id="PF13400"/>
    </source>
</evidence>
<sequence length="431" mass="44165">MDKGTNVIAVEKPSPRLRRLSRAFMKNDGGAVAVIAAIAFPVLVGAMGLGAETGYWYMEQRQLQHAADVSAHAAAIRHRAGDQQPALESTALGIASASGYAPGTLTVSTKPGLSAGSTKVTVELTETHARLFSSVFVGGPVAISARAVAEVKGGSKACVLALSGSASGAVTVTGSTQVQLSGCSVVSNSSAADAFLMKNGSAFMSTDCVYTVGEAVTTTGLTMTGCSEPVERVPPTPDPFASVAEPDRLQVQLLPCRTLDYVSNSTYLLDRLLSGLAAIRFCGGLDIKGTIALKPGLYIIDGGELTVTAGAKLSGEGVTFYFTNSATAKLLGNGDIDLTAPASGPYAGLLFFGSRRDAGVVHQVTGNSESTLEGNLYIPSGRIEFTGNSTVSGGCTQIVANEITFTGNSTMETCASPTDEIIVGKTVSLVE</sequence>
<comment type="caution">
    <text evidence="3">The sequence shown here is derived from an EMBL/GenBank/DDBJ whole genome shotgun (WGS) entry which is preliminary data.</text>
</comment>
<gene>
    <name evidence="3" type="ORF">AU381_18300</name>
</gene>
<keyword evidence="1" id="KW-1133">Transmembrane helix</keyword>
<evidence type="ECO:0000313" key="3">
    <source>
        <dbReference type="EMBL" id="OAP36461.1"/>
    </source>
</evidence>
<evidence type="ECO:0000313" key="4">
    <source>
        <dbReference type="Proteomes" id="UP000094025"/>
    </source>
</evidence>
<keyword evidence="1" id="KW-0472">Membrane</keyword>
<organism evidence="3 4">
    <name type="scientific">Sinorhizobium glycinis</name>
    <dbReference type="NCBI Taxonomy" id="1472378"/>
    <lineage>
        <taxon>Bacteria</taxon>
        <taxon>Pseudomonadati</taxon>
        <taxon>Pseudomonadota</taxon>
        <taxon>Alphaproteobacteria</taxon>
        <taxon>Hyphomicrobiales</taxon>
        <taxon>Rhizobiaceae</taxon>
        <taxon>Sinorhizobium/Ensifer group</taxon>
        <taxon>Sinorhizobium</taxon>
    </lineage>
</organism>
<proteinExistence type="predicted"/>
<evidence type="ECO:0000256" key="1">
    <source>
        <dbReference type="SAM" id="Phobius"/>
    </source>
</evidence>